<keyword evidence="2" id="KW-1185">Reference proteome</keyword>
<organism evidence="1 2">
    <name type="scientific">Microbulbifer celer</name>
    <dbReference type="NCBI Taxonomy" id="435905"/>
    <lineage>
        <taxon>Bacteria</taxon>
        <taxon>Pseudomonadati</taxon>
        <taxon>Pseudomonadota</taxon>
        <taxon>Gammaproteobacteria</taxon>
        <taxon>Cellvibrionales</taxon>
        <taxon>Microbulbiferaceae</taxon>
        <taxon>Microbulbifer</taxon>
    </lineage>
</organism>
<comment type="caution">
    <text evidence="1">The sequence shown here is derived from an EMBL/GenBank/DDBJ whole genome shotgun (WGS) entry which is preliminary data.</text>
</comment>
<proteinExistence type="predicted"/>
<reference evidence="2" key="1">
    <citation type="journal article" date="2019" name="Int. J. Syst. Evol. Microbiol.">
        <title>The Global Catalogue of Microorganisms (GCM) 10K type strain sequencing project: providing services to taxonomists for standard genome sequencing and annotation.</title>
        <authorList>
            <consortium name="The Broad Institute Genomics Platform"/>
            <consortium name="The Broad Institute Genome Sequencing Center for Infectious Disease"/>
            <person name="Wu L."/>
            <person name="Ma J."/>
        </authorList>
    </citation>
    <scope>NUCLEOTIDE SEQUENCE [LARGE SCALE GENOMIC DNA]</scope>
    <source>
        <strain evidence="2">CCUG 54356</strain>
    </source>
</reference>
<dbReference type="SUPFAM" id="SSF48452">
    <property type="entry name" value="TPR-like"/>
    <property type="match status" value="1"/>
</dbReference>
<protein>
    <recommendedName>
        <fullName evidence="3">Tetratricopeptide repeat protein</fullName>
    </recommendedName>
</protein>
<sequence length="345" mass="39178">MPVQPALEGFSSGALQQVRQQSAELERLQKLDAATPPQQQHIKQLRSNLQQFERAVIRRANRLEQQNDWHGAAQTLTGATRVLPDSTALSAAQRQLAERRHASEERVRMELAIHRGEQLLNDVEAYQRLQQLQGPGLMSWLELKNFHRKRRASADVLQEHAQRAMEREDYPLAQRALEVAQGLYGDDLQQNNELREALDRDLALISRQLRKTAVQPKKKAQTESAKAIRARKDKADITALHKALANGDLINARPYLDRLRQRSPQHPQLPSLQARFQTQLNTHIKSALKRGNDLYSQGEIERALGVWREAKTLAPSNVELLANIARAEKVLENLKALSMPARTSH</sequence>
<dbReference type="Gene3D" id="1.25.40.10">
    <property type="entry name" value="Tetratricopeptide repeat domain"/>
    <property type="match status" value="1"/>
</dbReference>
<dbReference type="InterPro" id="IPR011990">
    <property type="entry name" value="TPR-like_helical_dom_sf"/>
</dbReference>
<gene>
    <name evidence="1" type="ORF">ACFQ2X_06205</name>
</gene>
<dbReference type="EMBL" id="JBHTLR010000007">
    <property type="protein sequence ID" value="MFD1216182.1"/>
    <property type="molecule type" value="Genomic_DNA"/>
</dbReference>
<evidence type="ECO:0008006" key="3">
    <source>
        <dbReference type="Google" id="ProtNLM"/>
    </source>
</evidence>
<dbReference type="Proteomes" id="UP001597264">
    <property type="component" value="Unassembled WGS sequence"/>
</dbReference>
<evidence type="ECO:0000313" key="1">
    <source>
        <dbReference type="EMBL" id="MFD1216182.1"/>
    </source>
</evidence>
<name>A0ABW3U6W4_9GAMM</name>
<accession>A0ABW3U6W4</accession>
<evidence type="ECO:0000313" key="2">
    <source>
        <dbReference type="Proteomes" id="UP001597264"/>
    </source>
</evidence>
<dbReference type="RefSeq" id="WP_230438291.1">
    <property type="nucleotide sequence ID" value="NZ_CP087715.1"/>
</dbReference>